<dbReference type="Gene3D" id="3.40.50.300">
    <property type="entry name" value="P-loop containing nucleotide triphosphate hydrolases"/>
    <property type="match status" value="1"/>
</dbReference>
<keyword evidence="1" id="KW-0732">Signal</keyword>
<sequence>MCVFLVWILCLFDFRSNQLLKKQEEVHSQVFTKWINHFLNSIQKLDDLYDGQNFSILTEVLSGERINDDLDLKMNEKERKINSFKNCIQILKSKKIDIPDVDIKSMIQKRKANDMSKIVWNIISNLTIDNNYFNGYKGESGLLKWVNQFTDKTYLNFTGTWRNGTTIINILNQFYPNDINISKLTNANNNTDYFISCLQKVGAPIYIDNESINYLDEKMIIIQYASLFHHLSWPQKPNTNEIKNNNNLYYFHANYLYSQIGLPDFNEDIIPQNKMHRYITHNNQINQQINEHFKINMHSRYPRQIAFIKEDGDKLNVEYNIDMFEHVVSRSGSRPIIFVSCLGRYQQGKSTINSGITGNYGYVIGNGSKETTKGVYIDGPYDINYLYQRFNISIREDMYFEGNEILSPLIYFFDIEGYDGSMHGSDLEKNNKAFIEMCTPFLCLSSIFILVSEPNANVVEITNFFERVKVSKLTTYSNKDDSNGALQLNIVFNRYNSICKNSKNNKKCDIKKSIKDFQKQMQKQWIGVQALNKYGINHDFYPILEGLDYFCENDMFYDVFKYFVENIIRSIENAAEGKFVRSAAQSINLFHYIIEHFNDQSFEEMIKLLIRSEHEKSFETFSIKSFNETLKKINPMINEEFDQYCKRFNFDIDIANIKKRYEQIGDQHIKKDLKVIQDHDQVLIYIEKLRLEISNIIDQKHNDLIKYKDKLINEFNNKIEQKADELSSEILNKMFAKLDEEKNFDFNQEKIQNLIKEQINIYRNELIRFKKDENLFLLPNKKISLIVSEKQKYFNDVITKHINNEILFVAQLKEENDLKLKIIQATQNKINDDYWYYEGIVMDQLAGNLTDKSFYVENYKKIYEVILKSQKLIYEYILSKKSENINNICNDLIQKNESNSQIIERLKKKNRCIINDDIIDLIVDSNKYSLSLKVQQAFNKAYMQLTEFIKEERKIKVSWRYRQIEIKKTYIYPDGKIKEGPWEYVRTEKIPFWQAVRETSFGDIIEFIVFPAIKLNEYLPIGR</sequence>
<feature type="chain" id="PRO_5047368278" description="Calponin-homology (CH) domain-containing protein" evidence="1">
    <location>
        <begin position="18"/>
        <end position="1023"/>
    </location>
</feature>
<accession>A0ABR2IJW2</accession>
<dbReference type="InterPro" id="IPR036872">
    <property type="entry name" value="CH_dom_sf"/>
</dbReference>
<dbReference type="Proteomes" id="UP001470230">
    <property type="component" value="Unassembled WGS sequence"/>
</dbReference>
<feature type="domain" description="Calponin-homology (CH)" evidence="2">
    <location>
        <begin position="136"/>
        <end position="232"/>
    </location>
</feature>
<dbReference type="SUPFAM" id="SSF47576">
    <property type="entry name" value="Calponin-homology domain, CH-domain"/>
    <property type="match status" value="1"/>
</dbReference>
<evidence type="ECO:0000313" key="4">
    <source>
        <dbReference type="Proteomes" id="UP001470230"/>
    </source>
</evidence>
<evidence type="ECO:0000313" key="3">
    <source>
        <dbReference type="EMBL" id="KAK8863487.1"/>
    </source>
</evidence>
<comment type="caution">
    <text evidence="3">The sequence shown here is derived from an EMBL/GenBank/DDBJ whole genome shotgun (WGS) entry which is preliminary data.</text>
</comment>
<protein>
    <recommendedName>
        <fullName evidence="2">Calponin-homology (CH) domain-containing protein</fullName>
    </recommendedName>
</protein>
<dbReference type="InterPro" id="IPR001715">
    <property type="entry name" value="CH_dom"/>
</dbReference>
<evidence type="ECO:0000259" key="2">
    <source>
        <dbReference type="PROSITE" id="PS50021"/>
    </source>
</evidence>
<dbReference type="InterPro" id="IPR027417">
    <property type="entry name" value="P-loop_NTPase"/>
</dbReference>
<dbReference type="SMART" id="SM00033">
    <property type="entry name" value="CH"/>
    <property type="match status" value="2"/>
</dbReference>
<gene>
    <name evidence="3" type="ORF">M9Y10_011171</name>
</gene>
<keyword evidence="4" id="KW-1185">Reference proteome</keyword>
<dbReference type="PROSITE" id="PS50021">
    <property type="entry name" value="CH"/>
    <property type="match status" value="1"/>
</dbReference>
<name>A0ABR2IJW2_9EUKA</name>
<evidence type="ECO:0000256" key="1">
    <source>
        <dbReference type="SAM" id="SignalP"/>
    </source>
</evidence>
<organism evidence="3 4">
    <name type="scientific">Tritrichomonas musculus</name>
    <dbReference type="NCBI Taxonomy" id="1915356"/>
    <lineage>
        <taxon>Eukaryota</taxon>
        <taxon>Metamonada</taxon>
        <taxon>Parabasalia</taxon>
        <taxon>Tritrichomonadida</taxon>
        <taxon>Tritrichomonadidae</taxon>
        <taxon>Tritrichomonas</taxon>
    </lineage>
</organism>
<dbReference type="EMBL" id="JAPFFF010000017">
    <property type="protein sequence ID" value="KAK8863487.1"/>
    <property type="molecule type" value="Genomic_DNA"/>
</dbReference>
<reference evidence="3 4" key="1">
    <citation type="submission" date="2024-04" db="EMBL/GenBank/DDBJ databases">
        <title>Tritrichomonas musculus Genome.</title>
        <authorList>
            <person name="Alves-Ferreira E."/>
            <person name="Grigg M."/>
            <person name="Lorenzi H."/>
            <person name="Galac M."/>
        </authorList>
    </citation>
    <scope>NUCLEOTIDE SEQUENCE [LARGE SCALE GENOMIC DNA]</scope>
    <source>
        <strain evidence="3 4">EAF2021</strain>
    </source>
</reference>
<feature type="signal peptide" evidence="1">
    <location>
        <begin position="1"/>
        <end position="17"/>
    </location>
</feature>
<dbReference type="Gene3D" id="1.10.418.10">
    <property type="entry name" value="Calponin-like domain"/>
    <property type="match status" value="2"/>
</dbReference>
<proteinExistence type="predicted"/>
<dbReference type="Pfam" id="PF00307">
    <property type="entry name" value="CH"/>
    <property type="match status" value="1"/>
</dbReference>